<evidence type="ECO:0000256" key="1">
    <source>
        <dbReference type="SAM" id="Phobius"/>
    </source>
</evidence>
<dbReference type="Proteomes" id="UP000223968">
    <property type="component" value="Unassembled WGS sequence"/>
</dbReference>
<name>A0A2B7WFH2_9EURO</name>
<sequence length="132" mass="14553">MLYPLTGWQFADRRGFKAHPEQGRHWKWTKVILLCTWGATAVLAVNIILTTAAVARAYSTYGLQGFGSAILYEGSCSLSKNWTSGLHIVINVFSTLVLGASNYCMQSFNAPSRKEVNDAHSRGKWLDIGTPS</sequence>
<organism evidence="3 4">
    <name type="scientific">Helicocarpus griseus UAMH5409</name>
    <dbReference type="NCBI Taxonomy" id="1447875"/>
    <lineage>
        <taxon>Eukaryota</taxon>
        <taxon>Fungi</taxon>
        <taxon>Dikarya</taxon>
        <taxon>Ascomycota</taxon>
        <taxon>Pezizomycotina</taxon>
        <taxon>Eurotiomycetes</taxon>
        <taxon>Eurotiomycetidae</taxon>
        <taxon>Onygenales</taxon>
        <taxon>Ajellomycetaceae</taxon>
        <taxon>Helicocarpus</taxon>
    </lineage>
</organism>
<keyword evidence="4" id="KW-1185">Reference proteome</keyword>
<gene>
    <name evidence="3" type="ORF">AJ79_10113</name>
</gene>
<dbReference type="OrthoDB" id="4369817at2759"/>
<dbReference type="PANTHER" id="PTHR35395">
    <property type="entry name" value="DUF6536 DOMAIN-CONTAINING PROTEIN"/>
    <property type="match status" value="1"/>
</dbReference>
<protein>
    <recommendedName>
        <fullName evidence="2">DUF6536 domain-containing protein</fullName>
    </recommendedName>
</protein>
<dbReference type="InterPro" id="IPR046623">
    <property type="entry name" value="DUF6536"/>
</dbReference>
<feature type="transmembrane region" description="Helical" evidence="1">
    <location>
        <begin position="85"/>
        <end position="105"/>
    </location>
</feature>
<dbReference type="PANTHER" id="PTHR35395:SF1">
    <property type="entry name" value="DUF6536 DOMAIN-CONTAINING PROTEIN"/>
    <property type="match status" value="1"/>
</dbReference>
<feature type="transmembrane region" description="Helical" evidence="1">
    <location>
        <begin position="31"/>
        <end position="55"/>
    </location>
</feature>
<reference evidence="3 4" key="1">
    <citation type="submission" date="2017-10" db="EMBL/GenBank/DDBJ databases">
        <title>Comparative genomics in systemic dimorphic fungi from Ajellomycetaceae.</title>
        <authorList>
            <person name="Munoz J.F."/>
            <person name="Mcewen J.G."/>
            <person name="Clay O.K."/>
            <person name="Cuomo C.A."/>
        </authorList>
    </citation>
    <scope>NUCLEOTIDE SEQUENCE [LARGE SCALE GENOMIC DNA]</scope>
    <source>
        <strain evidence="3 4">UAMH5409</strain>
    </source>
</reference>
<proteinExistence type="predicted"/>
<evidence type="ECO:0000313" key="4">
    <source>
        <dbReference type="Proteomes" id="UP000223968"/>
    </source>
</evidence>
<dbReference type="EMBL" id="PDNB01000357">
    <property type="protein sequence ID" value="PGG95342.1"/>
    <property type="molecule type" value="Genomic_DNA"/>
</dbReference>
<feature type="domain" description="DUF6536" evidence="2">
    <location>
        <begin position="28"/>
        <end position="132"/>
    </location>
</feature>
<keyword evidence="1" id="KW-0812">Transmembrane</keyword>
<dbReference type="AlphaFoldDB" id="A0A2B7WFH2"/>
<keyword evidence="1" id="KW-0472">Membrane</keyword>
<dbReference type="STRING" id="1447875.A0A2B7WFH2"/>
<evidence type="ECO:0000313" key="3">
    <source>
        <dbReference type="EMBL" id="PGG95342.1"/>
    </source>
</evidence>
<dbReference type="Pfam" id="PF20163">
    <property type="entry name" value="DUF6536"/>
    <property type="match status" value="1"/>
</dbReference>
<evidence type="ECO:0000259" key="2">
    <source>
        <dbReference type="Pfam" id="PF20163"/>
    </source>
</evidence>
<keyword evidence="1" id="KW-1133">Transmembrane helix</keyword>
<comment type="caution">
    <text evidence="3">The sequence shown here is derived from an EMBL/GenBank/DDBJ whole genome shotgun (WGS) entry which is preliminary data.</text>
</comment>
<accession>A0A2B7WFH2</accession>